<proteinExistence type="predicted"/>
<comment type="caution">
    <text evidence="1">The sequence shown here is derived from an EMBL/GenBank/DDBJ whole genome shotgun (WGS) entry which is preliminary data.</text>
</comment>
<sequence>CSAVLKLIHMATLISTPSSIITS</sequence>
<reference evidence="1" key="1">
    <citation type="submission" date="2021-02" db="EMBL/GenBank/DDBJ databases">
        <authorList>
            <person name="Nowell W R."/>
        </authorList>
    </citation>
    <scope>NUCLEOTIDE SEQUENCE</scope>
</reference>
<evidence type="ECO:0000313" key="1">
    <source>
        <dbReference type="EMBL" id="CAF3401372.1"/>
    </source>
</evidence>
<dbReference type="Proteomes" id="UP000663869">
    <property type="component" value="Unassembled WGS sequence"/>
</dbReference>
<name>A0A817ZZV5_9BILA</name>
<evidence type="ECO:0000313" key="2">
    <source>
        <dbReference type="Proteomes" id="UP000663869"/>
    </source>
</evidence>
<gene>
    <name evidence="1" type="ORF">FME351_LOCUS9094</name>
</gene>
<protein>
    <submittedName>
        <fullName evidence="1">Uncharacterized protein</fullName>
    </submittedName>
</protein>
<dbReference type="AlphaFoldDB" id="A0A817ZZV5"/>
<organism evidence="1 2">
    <name type="scientific">Rotaria socialis</name>
    <dbReference type="NCBI Taxonomy" id="392032"/>
    <lineage>
        <taxon>Eukaryota</taxon>
        <taxon>Metazoa</taxon>
        <taxon>Spiralia</taxon>
        <taxon>Gnathifera</taxon>
        <taxon>Rotifera</taxon>
        <taxon>Eurotatoria</taxon>
        <taxon>Bdelloidea</taxon>
        <taxon>Philodinida</taxon>
        <taxon>Philodinidae</taxon>
        <taxon>Rotaria</taxon>
    </lineage>
</organism>
<accession>A0A817ZZV5</accession>
<dbReference type="EMBL" id="CAJNYU010000983">
    <property type="protein sequence ID" value="CAF3401372.1"/>
    <property type="molecule type" value="Genomic_DNA"/>
</dbReference>
<feature type="non-terminal residue" evidence="1">
    <location>
        <position position="1"/>
    </location>
</feature>